<dbReference type="EMBL" id="JAULSY010000124">
    <property type="protein sequence ID" value="KAK0663992.1"/>
    <property type="molecule type" value="Genomic_DNA"/>
</dbReference>
<feature type="chain" id="PRO_5041229658" evidence="2">
    <location>
        <begin position="21"/>
        <end position="975"/>
    </location>
</feature>
<dbReference type="Gene3D" id="3.30.379.10">
    <property type="entry name" value="Chitobiase/beta-hexosaminidase domain 2-like"/>
    <property type="match status" value="1"/>
</dbReference>
<dbReference type="PANTHER" id="PTHR37842">
    <property type="match status" value="1"/>
</dbReference>
<evidence type="ECO:0000313" key="4">
    <source>
        <dbReference type="EMBL" id="KAK0663992.1"/>
    </source>
</evidence>
<dbReference type="Pfam" id="PF15979">
    <property type="entry name" value="Glyco_hydro_115"/>
    <property type="match status" value="1"/>
</dbReference>
<dbReference type="InterPro" id="IPR042301">
    <property type="entry name" value="GH115_sf"/>
</dbReference>
<feature type="signal peptide" evidence="2">
    <location>
        <begin position="1"/>
        <end position="20"/>
    </location>
</feature>
<reference evidence="4" key="1">
    <citation type="submission" date="2023-06" db="EMBL/GenBank/DDBJ databases">
        <title>Genome-scale phylogeny and comparative genomics of the fungal order Sordariales.</title>
        <authorList>
            <consortium name="Lawrence Berkeley National Laboratory"/>
            <person name="Hensen N."/>
            <person name="Bonometti L."/>
            <person name="Westerberg I."/>
            <person name="Brannstrom I.O."/>
            <person name="Guillou S."/>
            <person name="Cros-Aarteil S."/>
            <person name="Calhoun S."/>
            <person name="Haridas S."/>
            <person name="Kuo A."/>
            <person name="Mondo S."/>
            <person name="Pangilinan J."/>
            <person name="Riley R."/>
            <person name="Labutti K."/>
            <person name="Andreopoulos B."/>
            <person name="Lipzen A."/>
            <person name="Chen C."/>
            <person name="Yanf M."/>
            <person name="Daum C."/>
            <person name="Ng V."/>
            <person name="Clum A."/>
            <person name="Steindorff A."/>
            <person name="Ohm R."/>
            <person name="Martin F."/>
            <person name="Silar P."/>
            <person name="Natvig D."/>
            <person name="Lalanne C."/>
            <person name="Gautier V."/>
            <person name="Ament-Velasquez S.L."/>
            <person name="Kruys A."/>
            <person name="Hutchinson M.I."/>
            <person name="Powell A.J."/>
            <person name="Barry K."/>
            <person name="Miller A.N."/>
            <person name="Grigoriev I.V."/>
            <person name="Debuchy R."/>
            <person name="Gladieux P."/>
            <person name="Thoren M.H."/>
            <person name="Johannesson H."/>
        </authorList>
    </citation>
    <scope>NUCLEOTIDE SEQUENCE</scope>
    <source>
        <strain evidence="4">CBS 307.81</strain>
    </source>
</reference>
<accession>A0AA39Z4I8</accession>
<evidence type="ECO:0000256" key="2">
    <source>
        <dbReference type="SAM" id="SignalP"/>
    </source>
</evidence>
<evidence type="ECO:0000259" key="3">
    <source>
        <dbReference type="Pfam" id="PF17829"/>
    </source>
</evidence>
<dbReference type="Gene3D" id="2.60.120.1620">
    <property type="match status" value="1"/>
</dbReference>
<name>A0AA39Z4I8_9PEZI</name>
<gene>
    <name evidence="4" type="ORF">QBC41DRAFT_350043</name>
</gene>
<dbReference type="InterPro" id="IPR041437">
    <property type="entry name" value="GH115_C"/>
</dbReference>
<sequence>MAPFLELVTLAVTLFTPAIAYTEKPSVFTFAAAGTGFQLGGPNLAPEIRVAPNDLPGVKRVANDLALDFGRVLGVNGTVVVADWSSTISQKPTRPVILVGTVGQSSLIDNLGSTKKFDTASIANKWETFAYQVVQSPWEGSSSVFVIAGSDLRGTVYGVYDVSEKIGVSPWHYWADVPAKKKQYIWANSDTYTEGPPSVKYRGIFLNDESPGLTGWGRTKFTPSQYGSPFVLDFYKLIFELVLRMKGNYLWPAMWSSMFYLDDTRNGPTATEYGIFVGTSHHEPMARADKEQGRFLKGSWDWRSNKAGVQAFMQEGPTRAKNWSTIFTVGMRGSGDAASPSLNSQALEEVIAWQQQTLTKTIGKPLSEIPHAWMMYKEVPGYWQKGMKVSDDVTIVWSDDNRGNIRRVPIGTEGNRVGGTGMYYHFDYVGDPRNYKWINTIQLQKTWEQMTLAYDSGVDKLWIANVGDLKGLELPTAHFMAMAWDRKAFTDFDSTKKWLGVWAARQWGDLAGVTTASIMTRYGKLTARMKYEDLSRTPFAFNTVSYDEAELNFNEWTSLLKNAQAVHDALPSDVQTSFWEVVLHPIVAGRGVYEIYTKIALAGTYRGQHRVSTNKLLRDVQAAFSADQAITRQYHSILNGKWNNVMAQTHIGYDNWQEPASNSLPALTWLTTQAKNALMGVAVQGNSGAFPGSASLTLPAASPYIAPSDQRWLDVFARDNGTFSYRITSNASFVSVTNAQNTISTTSGTTDIRSFISIDWSKAPTGNTAASLSIANLNATGTTATVILPIQNNRVPDDFKGHVEANNVVSIEAEHFAPPPASSSAYLVIPDYGRTLSGVKLPPKTPSQQAGRGHVLSYPFYTFSTATAATLTVYLAPSENANPNSPNKYTFSIDGGSQTTVQTVGMTDGSSQPQGWSDAVVKGSYVKTNNLGRLNPGKHELKVWLLEPTMVITKLVIDVGGLKSSLMGPPESAQV</sequence>
<keyword evidence="2" id="KW-0732">Signal</keyword>
<proteinExistence type="predicted"/>
<comment type="caution">
    <text evidence="4">The sequence shown here is derived from an EMBL/GenBank/DDBJ whole genome shotgun (WGS) entry which is preliminary data.</text>
</comment>
<dbReference type="Gene3D" id="3.20.20.520">
    <property type="entry name" value="Glycosyl hydrolase family 115"/>
    <property type="match status" value="1"/>
</dbReference>
<keyword evidence="1 4" id="KW-0378">Hydrolase</keyword>
<evidence type="ECO:0000256" key="1">
    <source>
        <dbReference type="ARBA" id="ARBA00022801"/>
    </source>
</evidence>
<dbReference type="AlphaFoldDB" id="A0AA39Z4I8"/>
<evidence type="ECO:0000313" key="5">
    <source>
        <dbReference type="Proteomes" id="UP001174997"/>
    </source>
</evidence>
<dbReference type="InterPro" id="IPR031924">
    <property type="entry name" value="GH115"/>
</dbReference>
<dbReference type="GO" id="GO:0016787">
    <property type="term" value="F:hydrolase activity"/>
    <property type="evidence" value="ECO:0007669"/>
    <property type="project" value="UniProtKB-KW"/>
</dbReference>
<dbReference type="PANTHER" id="PTHR37842:SF2">
    <property type="entry name" value="GYLCOSYL HYDROLASE 115 C-TERMINAL DOMAIN-CONTAINING PROTEIN"/>
    <property type="match status" value="1"/>
</dbReference>
<feature type="domain" description="Gylcosyl hydrolase 115 C-terminal" evidence="3">
    <location>
        <begin position="801"/>
        <end position="971"/>
    </location>
</feature>
<dbReference type="Pfam" id="PF17829">
    <property type="entry name" value="GH115_C"/>
    <property type="match status" value="1"/>
</dbReference>
<keyword evidence="5" id="KW-1185">Reference proteome</keyword>
<organism evidence="4 5">
    <name type="scientific">Cercophora samala</name>
    <dbReference type="NCBI Taxonomy" id="330535"/>
    <lineage>
        <taxon>Eukaryota</taxon>
        <taxon>Fungi</taxon>
        <taxon>Dikarya</taxon>
        <taxon>Ascomycota</taxon>
        <taxon>Pezizomycotina</taxon>
        <taxon>Sordariomycetes</taxon>
        <taxon>Sordariomycetidae</taxon>
        <taxon>Sordariales</taxon>
        <taxon>Lasiosphaeriaceae</taxon>
        <taxon>Cercophora</taxon>
    </lineage>
</organism>
<dbReference type="Gene3D" id="1.20.58.2150">
    <property type="match status" value="1"/>
</dbReference>
<protein>
    <submittedName>
        <fullName evidence="4">Family 115 putative glycoside hydrolase</fullName>
    </submittedName>
</protein>
<dbReference type="InterPro" id="IPR029018">
    <property type="entry name" value="Hex-like_dom2"/>
</dbReference>
<dbReference type="Proteomes" id="UP001174997">
    <property type="component" value="Unassembled WGS sequence"/>
</dbReference>